<name>A0A1I8N5C6_MUSDO</name>
<evidence type="ECO:0000256" key="2">
    <source>
        <dbReference type="ARBA" id="ARBA00022475"/>
    </source>
</evidence>
<feature type="transmembrane region" description="Helical" evidence="8">
    <location>
        <begin position="187"/>
        <end position="208"/>
    </location>
</feature>
<sequence length="367" mass="43308">MDFEQHLKDVQENFHKFEIKVPAVDYPPRCFSYRNRQGVQIQTGYYWKIIETFVMRHNGTLRYDFFDMWAMNFSLESVAHLIANEGHSFTTSVVIPQEYFESSDAIHFGKNYLLTATGKEIPQNMYLLITFSVEMWLMVISVFVILFLLLMMTKQRYRYIIDISGTLLDTLKIMIFQYDGILRDKTIFTFMLSLIFLGIGLFSTVSYSSNLSSMYVSRIYEPDLQSLGDISHTDLRIQLFSLDYHHYMKLENLPQIVYGRMFAGNDTEFQENRQHLKLPHILMVMDDVMEFLLFQQNFMLRPIAKYIPEPFYTMPLYVSMPHRSPFLDSFNRYISYIHDNGTKSFIVTGVFAICIRNVVYRIANCIA</sequence>
<keyword evidence="6" id="KW-0675">Receptor</keyword>
<reference evidence="9" key="1">
    <citation type="submission" date="2020-05" db="UniProtKB">
        <authorList>
            <consortium name="EnsemblMetazoa"/>
        </authorList>
    </citation>
    <scope>IDENTIFICATION</scope>
    <source>
        <strain evidence="9">Aabys</strain>
    </source>
</reference>
<keyword evidence="2" id="KW-1003">Cell membrane</keyword>
<evidence type="ECO:0000256" key="5">
    <source>
        <dbReference type="ARBA" id="ARBA00023136"/>
    </source>
</evidence>
<dbReference type="InterPro" id="IPR052192">
    <property type="entry name" value="Insect_Ionotropic_Sensory_Rcpt"/>
</dbReference>
<evidence type="ECO:0000313" key="9">
    <source>
        <dbReference type="EnsemblMetazoa" id="MDOA011711-PB"/>
    </source>
</evidence>
<gene>
    <name evidence="9" type="primary">101893399</name>
</gene>
<accession>A0A1I8N5C6</accession>
<dbReference type="EnsemblMetazoa" id="MDOA011711-RB">
    <property type="protein sequence ID" value="MDOA011711-PB"/>
    <property type="gene ID" value="MDOA011711"/>
</dbReference>
<evidence type="ECO:0000256" key="3">
    <source>
        <dbReference type="ARBA" id="ARBA00022692"/>
    </source>
</evidence>
<evidence type="ECO:0000256" key="7">
    <source>
        <dbReference type="ARBA" id="ARBA00023180"/>
    </source>
</evidence>
<dbReference type="SUPFAM" id="SSF53850">
    <property type="entry name" value="Periplasmic binding protein-like II"/>
    <property type="match status" value="1"/>
</dbReference>
<keyword evidence="7" id="KW-0325">Glycoprotein</keyword>
<dbReference type="PANTHER" id="PTHR42643:SF39">
    <property type="entry name" value="IONOTROPIC RECEPTOR 56A-RELATED"/>
    <property type="match status" value="1"/>
</dbReference>
<evidence type="ECO:0000256" key="6">
    <source>
        <dbReference type="ARBA" id="ARBA00023170"/>
    </source>
</evidence>
<protein>
    <recommendedName>
        <fullName evidence="10">Ionotropic glutamate receptor C-terminal domain-containing protein</fullName>
    </recommendedName>
</protein>
<proteinExistence type="predicted"/>
<dbReference type="eggNOG" id="ENOG502T8ZB">
    <property type="taxonomic scope" value="Eukaryota"/>
</dbReference>
<dbReference type="VEuPathDB" id="VectorBase:MDOMA2_015194"/>
<keyword evidence="5 8" id="KW-0472">Membrane</keyword>
<organism evidence="9">
    <name type="scientific">Musca domestica</name>
    <name type="common">House fly</name>
    <dbReference type="NCBI Taxonomy" id="7370"/>
    <lineage>
        <taxon>Eukaryota</taxon>
        <taxon>Metazoa</taxon>
        <taxon>Ecdysozoa</taxon>
        <taxon>Arthropoda</taxon>
        <taxon>Hexapoda</taxon>
        <taxon>Insecta</taxon>
        <taxon>Pterygota</taxon>
        <taxon>Neoptera</taxon>
        <taxon>Endopterygota</taxon>
        <taxon>Diptera</taxon>
        <taxon>Brachycera</taxon>
        <taxon>Muscomorpha</taxon>
        <taxon>Muscoidea</taxon>
        <taxon>Muscidae</taxon>
        <taxon>Musca</taxon>
    </lineage>
</organism>
<evidence type="ECO:0008006" key="10">
    <source>
        <dbReference type="Google" id="ProtNLM"/>
    </source>
</evidence>
<feature type="transmembrane region" description="Helical" evidence="8">
    <location>
        <begin position="125"/>
        <end position="150"/>
    </location>
</feature>
<evidence type="ECO:0000256" key="8">
    <source>
        <dbReference type="SAM" id="Phobius"/>
    </source>
</evidence>
<evidence type="ECO:0000256" key="1">
    <source>
        <dbReference type="ARBA" id="ARBA00004651"/>
    </source>
</evidence>
<dbReference type="AlphaFoldDB" id="A0A1I8N5C6"/>
<dbReference type="VEuPathDB" id="VectorBase:MDOA011711"/>
<dbReference type="PANTHER" id="PTHR42643">
    <property type="entry name" value="IONOTROPIC RECEPTOR 20A-RELATED"/>
    <property type="match status" value="1"/>
</dbReference>
<comment type="subcellular location">
    <subcellularLocation>
        <location evidence="1">Cell membrane</location>
        <topology evidence="1">Multi-pass membrane protein</topology>
    </subcellularLocation>
</comment>
<keyword evidence="4 8" id="KW-1133">Transmembrane helix</keyword>
<keyword evidence="3 8" id="KW-0812">Transmembrane</keyword>
<evidence type="ECO:0000256" key="4">
    <source>
        <dbReference type="ARBA" id="ARBA00022989"/>
    </source>
</evidence>
<dbReference type="GO" id="GO:0005886">
    <property type="term" value="C:plasma membrane"/>
    <property type="evidence" value="ECO:0007669"/>
    <property type="project" value="UniProtKB-SubCell"/>
</dbReference>